<organism evidence="8 9">
    <name type="scientific">Paracoccus aminophilus JCM 7686</name>
    <dbReference type="NCBI Taxonomy" id="1367847"/>
    <lineage>
        <taxon>Bacteria</taxon>
        <taxon>Pseudomonadati</taxon>
        <taxon>Pseudomonadota</taxon>
        <taxon>Alphaproteobacteria</taxon>
        <taxon>Rhodobacterales</taxon>
        <taxon>Paracoccaceae</taxon>
        <taxon>Paracoccus</taxon>
    </lineage>
</organism>
<feature type="transmembrane region" description="Helical" evidence="6">
    <location>
        <begin position="130"/>
        <end position="149"/>
    </location>
</feature>
<evidence type="ECO:0000256" key="5">
    <source>
        <dbReference type="ARBA" id="ARBA00023136"/>
    </source>
</evidence>
<proteinExistence type="predicted"/>
<evidence type="ECO:0000256" key="2">
    <source>
        <dbReference type="ARBA" id="ARBA00022475"/>
    </source>
</evidence>
<gene>
    <name evidence="8" type="ORF">JCM7686_1195</name>
</gene>
<comment type="subcellular location">
    <subcellularLocation>
        <location evidence="1">Cell membrane</location>
        <topology evidence="1">Multi-pass membrane protein</topology>
    </subcellularLocation>
</comment>
<keyword evidence="5 6" id="KW-0472">Membrane</keyword>
<feature type="transmembrane region" description="Helical" evidence="6">
    <location>
        <begin position="273"/>
        <end position="291"/>
    </location>
</feature>
<keyword evidence="3 6" id="KW-0812">Transmembrane</keyword>
<dbReference type="HOGENOM" id="CLU_033863_21_0_5"/>
<feature type="transmembrane region" description="Helical" evidence="6">
    <location>
        <begin position="189"/>
        <end position="208"/>
    </location>
</feature>
<dbReference type="PANTHER" id="PTHR42920:SF5">
    <property type="entry name" value="EAMA DOMAIN-CONTAINING PROTEIN"/>
    <property type="match status" value="1"/>
</dbReference>
<sequence>MLHNPPKRKSLALTFSRQELALIAVTVIWGGTFLIVQQAMTVSGALFFVGLRFLIAGLLGALVFRRDMVGLTRTEVSAGVMIGLMLCLGYALQGHGLKTITTSQSAFITALYVPIVPLLQWGLLRRPPGLMSWLGIGLAFAGLVLLAGPDAGQVSFSSGELLTLGSAVAVAAEIILISMYAGRVNSRRITVMQLLAGSGFCFLLMPVAGESLPAFHWIWVTAAIGLGAASALIQLTMNWAQKVVSPTRATVIYTGEPVFAGIFGRIAGERLPALAMIGALLILIGVIVSELKPAKATSKAAGKASATTPS</sequence>
<evidence type="ECO:0000313" key="8">
    <source>
        <dbReference type="EMBL" id="AGT08304.1"/>
    </source>
</evidence>
<feature type="transmembrane region" description="Helical" evidence="6">
    <location>
        <begin position="214"/>
        <end position="237"/>
    </location>
</feature>
<feature type="transmembrane region" description="Helical" evidence="6">
    <location>
        <begin position="20"/>
        <end position="39"/>
    </location>
</feature>
<dbReference type="PATRIC" id="fig|1367847.3.peg.1165"/>
<evidence type="ECO:0000313" key="9">
    <source>
        <dbReference type="Proteomes" id="UP000015480"/>
    </source>
</evidence>
<dbReference type="SUPFAM" id="SSF103481">
    <property type="entry name" value="Multidrug resistance efflux transporter EmrE"/>
    <property type="match status" value="2"/>
</dbReference>
<keyword evidence="4 6" id="KW-1133">Transmembrane helix</keyword>
<dbReference type="eggNOG" id="COG0697">
    <property type="taxonomic scope" value="Bacteria"/>
</dbReference>
<feature type="domain" description="EamA" evidence="7">
    <location>
        <begin position="158"/>
        <end position="288"/>
    </location>
</feature>
<dbReference type="Pfam" id="PF00892">
    <property type="entry name" value="EamA"/>
    <property type="match status" value="2"/>
</dbReference>
<feature type="transmembrane region" description="Helical" evidence="6">
    <location>
        <begin position="161"/>
        <end position="182"/>
    </location>
</feature>
<feature type="transmembrane region" description="Helical" evidence="6">
    <location>
        <begin position="45"/>
        <end position="64"/>
    </location>
</feature>
<evidence type="ECO:0000256" key="1">
    <source>
        <dbReference type="ARBA" id="ARBA00004651"/>
    </source>
</evidence>
<keyword evidence="2" id="KW-1003">Cell membrane</keyword>
<dbReference type="AlphaFoldDB" id="S5XM07"/>
<dbReference type="InterPro" id="IPR051258">
    <property type="entry name" value="Diverse_Substrate_Transporter"/>
</dbReference>
<feature type="domain" description="EamA" evidence="7">
    <location>
        <begin position="20"/>
        <end position="146"/>
    </location>
</feature>
<evidence type="ECO:0000256" key="4">
    <source>
        <dbReference type="ARBA" id="ARBA00022989"/>
    </source>
</evidence>
<dbReference type="InterPro" id="IPR037185">
    <property type="entry name" value="EmrE-like"/>
</dbReference>
<dbReference type="InterPro" id="IPR000620">
    <property type="entry name" value="EamA_dom"/>
</dbReference>
<accession>S5XM07</accession>
<name>S5XM07_PARAH</name>
<evidence type="ECO:0000256" key="3">
    <source>
        <dbReference type="ARBA" id="ARBA00022692"/>
    </source>
</evidence>
<dbReference type="OrthoDB" id="9804865at2"/>
<dbReference type="GO" id="GO:0005886">
    <property type="term" value="C:plasma membrane"/>
    <property type="evidence" value="ECO:0007669"/>
    <property type="project" value="UniProtKB-SubCell"/>
</dbReference>
<feature type="transmembrane region" description="Helical" evidence="6">
    <location>
        <begin position="105"/>
        <end position="123"/>
    </location>
</feature>
<dbReference type="RefSeq" id="WP_020949942.1">
    <property type="nucleotide sequence ID" value="NC_022041.1"/>
</dbReference>
<dbReference type="PANTHER" id="PTHR42920">
    <property type="entry name" value="OS03G0707200 PROTEIN-RELATED"/>
    <property type="match status" value="1"/>
</dbReference>
<protein>
    <recommendedName>
        <fullName evidence="7">EamA domain-containing protein</fullName>
    </recommendedName>
</protein>
<dbReference type="Proteomes" id="UP000015480">
    <property type="component" value="Chromosome"/>
</dbReference>
<keyword evidence="9" id="KW-1185">Reference proteome</keyword>
<dbReference type="EMBL" id="CP006650">
    <property type="protein sequence ID" value="AGT08304.1"/>
    <property type="molecule type" value="Genomic_DNA"/>
</dbReference>
<feature type="transmembrane region" description="Helical" evidence="6">
    <location>
        <begin position="76"/>
        <end position="93"/>
    </location>
</feature>
<dbReference type="KEGG" id="pami:JCM7686_1195"/>
<reference evidence="8 9" key="1">
    <citation type="journal article" date="2014" name="BMC Genomics">
        <title>Architecture and functions of a multipartite genome of the methylotrophic bacterium Paracoccus aminophilus JCM 7686, containing primary and secondary chromids.</title>
        <authorList>
            <person name="Dziewit L."/>
            <person name="Czarnecki J."/>
            <person name="Wibberg D."/>
            <person name="Radlinska M."/>
            <person name="Mrozek P."/>
            <person name="Szymczak M."/>
            <person name="Schluter A."/>
            <person name="Puhler A."/>
            <person name="Bartosik D."/>
        </authorList>
    </citation>
    <scope>NUCLEOTIDE SEQUENCE [LARGE SCALE GENOMIC DNA]</scope>
    <source>
        <strain evidence="8">JCM 7686</strain>
    </source>
</reference>
<evidence type="ECO:0000259" key="7">
    <source>
        <dbReference type="Pfam" id="PF00892"/>
    </source>
</evidence>
<evidence type="ECO:0000256" key="6">
    <source>
        <dbReference type="SAM" id="Phobius"/>
    </source>
</evidence>